<proteinExistence type="predicted"/>
<gene>
    <name evidence="1" type="ORF">Edafosvirus5_10</name>
</gene>
<evidence type="ECO:0000313" key="1">
    <source>
        <dbReference type="EMBL" id="AYV78092.1"/>
    </source>
</evidence>
<accession>A0A3G4ZT69</accession>
<organism evidence="1">
    <name type="scientific">Edafosvirus sp</name>
    <dbReference type="NCBI Taxonomy" id="2487765"/>
    <lineage>
        <taxon>Viruses</taxon>
        <taxon>Varidnaviria</taxon>
        <taxon>Bamfordvirae</taxon>
        <taxon>Nucleocytoviricota</taxon>
        <taxon>Megaviricetes</taxon>
        <taxon>Imitervirales</taxon>
        <taxon>Mimiviridae</taxon>
        <taxon>Klosneuvirinae</taxon>
    </lineage>
</organism>
<sequence length="73" mass="8472">MLKQSLNTFEHTLNYLSSNDVENLSEVSVTAYKNTRSTINKQWNKIISNIPEISFDNKQGKIVGNYSMKLYLR</sequence>
<protein>
    <submittedName>
        <fullName evidence="1">Uncharacterized protein</fullName>
    </submittedName>
</protein>
<reference evidence="1" key="1">
    <citation type="submission" date="2018-10" db="EMBL/GenBank/DDBJ databases">
        <title>Hidden diversity of soil giant viruses.</title>
        <authorList>
            <person name="Schulz F."/>
            <person name="Alteio L."/>
            <person name="Goudeau D."/>
            <person name="Ryan E.M."/>
            <person name="Malmstrom R.R."/>
            <person name="Blanchard J."/>
            <person name="Woyke T."/>
        </authorList>
    </citation>
    <scope>NUCLEOTIDE SEQUENCE</scope>
    <source>
        <strain evidence="1">EDV1</strain>
    </source>
</reference>
<name>A0A3G4ZT69_9VIRU</name>
<dbReference type="EMBL" id="MK072070">
    <property type="protein sequence ID" value="AYV78092.1"/>
    <property type="molecule type" value="Genomic_DNA"/>
</dbReference>